<dbReference type="EMBL" id="WTVQ01000010">
    <property type="protein sequence ID" value="NMG74678.1"/>
    <property type="molecule type" value="Genomic_DNA"/>
</dbReference>
<dbReference type="InterPro" id="IPR011992">
    <property type="entry name" value="EF-hand-dom_pair"/>
</dbReference>
<feature type="region of interest" description="Disordered" evidence="1">
    <location>
        <begin position="20"/>
        <end position="65"/>
    </location>
</feature>
<proteinExistence type="predicted"/>
<protein>
    <recommendedName>
        <fullName evidence="3">EF-hand domain-containing protein</fullName>
    </recommendedName>
</protein>
<evidence type="ECO:0000313" key="5">
    <source>
        <dbReference type="Proteomes" id="UP000648984"/>
    </source>
</evidence>
<keyword evidence="2" id="KW-0732">Signal</keyword>
<evidence type="ECO:0000256" key="2">
    <source>
        <dbReference type="SAM" id="SignalP"/>
    </source>
</evidence>
<dbReference type="SUPFAM" id="SSF47473">
    <property type="entry name" value="EF-hand"/>
    <property type="match status" value="1"/>
</dbReference>
<evidence type="ECO:0000313" key="4">
    <source>
        <dbReference type="EMBL" id="NMG74678.1"/>
    </source>
</evidence>
<dbReference type="Pfam" id="PF13202">
    <property type="entry name" value="EF-hand_5"/>
    <property type="match status" value="2"/>
</dbReference>
<keyword evidence="5" id="KW-1185">Reference proteome</keyword>
<dbReference type="InterPro" id="IPR018247">
    <property type="entry name" value="EF_Hand_1_Ca_BS"/>
</dbReference>
<name>A0ABX1Q8J0_9RHOO</name>
<evidence type="ECO:0000259" key="3">
    <source>
        <dbReference type="PROSITE" id="PS50222"/>
    </source>
</evidence>
<gene>
    <name evidence="4" type="ORF">GPA25_07875</name>
</gene>
<dbReference type="Proteomes" id="UP000648984">
    <property type="component" value="Unassembled WGS sequence"/>
</dbReference>
<dbReference type="PROSITE" id="PS50222">
    <property type="entry name" value="EF_HAND_2"/>
    <property type="match status" value="1"/>
</dbReference>
<accession>A0ABX1Q8J0</accession>
<reference evidence="4 5" key="1">
    <citation type="submission" date="2019-12" db="EMBL/GenBank/DDBJ databases">
        <title>Comparative genomics gives insights into the taxonomy of the Azoarcus-Aromatoleum group and reveals separate origins of nif in the plant-associated Azoarcus and non-plant-associated Aromatoleum sub-groups.</title>
        <authorList>
            <person name="Lafos M."/>
            <person name="Maluk M."/>
            <person name="Batista M."/>
            <person name="Junghare M."/>
            <person name="Carmona M."/>
            <person name="Faoro H."/>
            <person name="Cruz L.M."/>
            <person name="Battistoni F."/>
            <person name="De Souza E."/>
            <person name="Pedrosa F."/>
            <person name="Chen W.-M."/>
            <person name="Poole P.S."/>
            <person name="Dixon R.A."/>
            <person name="James E.K."/>
        </authorList>
    </citation>
    <scope>NUCLEOTIDE SEQUENCE [LARGE SCALE GENOMIC DNA]</scope>
    <source>
        <strain evidence="4 5">22Lin</strain>
    </source>
</reference>
<dbReference type="RefSeq" id="WP_169259830.1">
    <property type="nucleotide sequence ID" value="NZ_WTVQ01000010.1"/>
</dbReference>
<feature type="signal peptide" evidence="2">
    <location>
        <begin position="1"/>
        <end position="22"/>
    </location>
</feature>
<feature type="chain" id="PRO_5046954466" description="EF-hand domain-containing protein" evidence="2">
    <location>
        <begin position="23"/>
        <end position="103"/>
    </location>
</feature>
<organism evidence="4 5">
    <name type="scientific">Aromatoleum diolicum</name>
    <dbReference type="NCBI Taxonomy" id="75796"/>
    <lineage>
        <taxon>Bacteria</taxon>
        <taxon>Pseudomonadati</taxon>
        <taxon>Pseudomonadota</taxon>
        <taxon>Betaproteobacteria</taxon>
        <taxon>Rhodocyclales</taxon>
        <taxon>Rhodocyclaceae</taxon>
        <taxon>Aromatoleum</taxon>
    </lineage>
</organism>
<comment type="caution">
    <text evidence="4">The sequence shown here is derived from an EMBL/GenBank/DDBJ whole genome shotgun (WGS) entry which is preliminary data.</text>
</comment>
<sequence length="103" mass="10935">MKSTISLVALILAGALPMTSTAAEPAKSPPATLEASPVDAGRTEVPPMFKELDQDKDGQVSKDEAKRSAEILARFDTLDSDRNGKVSIVEWAAVERPKSGTKP</sequence>
<feature type="compositionally biased region" description="Basic and acidic residues" evidence="1">
    <location>
        <begin position="50"/>
        <end position="65"/>
    </location>
</feature>
<feature type="domain" description="EF-hand" evidence="3">
    <location>
        <begin position="48"/>
        <end position="75"/>
    </location>
</feature>
<dbReference type="Gene3D" id="1.10.238.10">
    <property type="entry name" value="EF-hand"/>
    <property type="match status" value="1"/>
</dbReference>
<dbReference type="InterPro" id="IPR002048">
    <property type="entry name" value="EF_hand_dom"/>
</dbReference>
<dbReference type="PROSITE" id="PS00018">
    <property type="entry name" value="EF_HAND_1"/>
    <property type="match status" value="1"/>
</dbReference>
<evidence type="ECO:0000256" key="1">
    <source>
        <dbReference type="SAM" id="MobiDB-lite"/>
    </source>
</evidence>